<reference evidence="2 3" key="1">
    <citation type="journal article" date="2018" name="Proc. Natl. Acad. Sci. U.S.A.">
        <title>Draft genome sequence of Camellia sinensis var. sinensis provides insights into the evolution of the tea genome and tea quality.</title>
        <authorList>
            <person name="Wei C."/>
            <person name="Yang H."/>
            <person name="Wang S."/>
            <person name="Zhao J."/>
            <person name="Liu C."/>
            <person name="Gao L."/>
            <person name="Xia E."/>
            <person name="Lu Y."/>
            <person name="Tai Y."/>
            <person name="She G."/>
            <person name="Sun J."/>
            <person name="Cao H."/>
            <person name="Tong W."/>
            <person name="Gao Q."/>
            <person name="Li Y."/>
            <person name="Deng W."/>
            <person name="Jiang X."/>
            <person name="Wang W."/>
            <person name="Chen Q."/>
            <person name="Zhang S."/>
            <person name="Li H."/>
            <person name="Wu J."/>
            <person name="Wang P."/>
            <person name="Li P."/>
            <person name="Shi C."/>
            <person name="Zheng F."/>
            <person name="Jian J."/>
            <person name="Huang B."/>
            <person name="Shan D."/>
            <person name="Shi M."/>
            <person name="Fang C."/>
            <person name="Yue Y."/>
            <person name="Li F."/>
            <person name="Li D."/>
            <person name="Wei S."/>
            <person name="Han B."/>
            <person name="Jiang C."/>
            <person name="Yin Y."/>
            <person name="Xia T."/>
            <person name="Zhang Z."/>
            <person name="Bennetzen J.L."/>
            <person name="Zhao S."/>
            <person name="Wan X."/>
        </authorList>
    </citation>
    <scope>NUCLEOTIDE SEQUENCE [LARGE SCALE GENOMIC DNA]</scope>
    <source>
        <strain evidence="3">cv. Shuchazao</strain>
        <tissue evidence="2">Leaf</tissue>
    </source>
</reference>
<dbReference type="SUPFAM" id="SSF53756">
    <property type="entry name" value="UDP-Glycosyltransferase/glycogen phosphorylase"/>
    <property type="match status" value="1"/>
</dbReference>
<keyword evidence="3" id="KW-1185">Reference proteome</keyword>
<proteinExistence type="predicted"/>
<evidence type="ECO:0000313" key="3">
    <source>
        <dbReference type="Proteomes" id="UP000306102"/>
    </source>
</evidence>
<organism evidence="2 3">
    <name type="scientific">Camellia sinensis var. sinensis</name>
    <name type="common">China tea</name>
    <dbReference type="NCBI Taxonomy" id="542762"/>
    <lineage>
        <taxon>Eukaryota</taxon>
        <taxon>Viridiplantae</taxon>
        <taxon>Streptophyta</taxon>
        <taxon>Embryophyta</taxon>
        <taxon>Tracheophyta</taxon>
        <taxon>Spermatophyta</taxon>
        <taxon>Magnoliopsida</taxon>
        <taxon>eudicotyledons</taxon>
        <taxon>Gunneridae</taxon>
        <taxon>Pentapetalae</taxon>
        <taxon>asterids</taxon>
        <taxon>Ericales</taxon>
        <taxon>Theaceae</taxon>
        <taxon>Camellia</taxon>
    </lineage>
</organism>
<feature type="transmembrane region" description="Helical" evidence="1">
    <location>
        <begin position="43"/>
        <end position="69"/>
    </location>
</feature>
<dbReference type="InterPro" id="IPR050426">
    <property type="entry name" value="Glycosyltransferase_28"/>
</dbReference>
<gene>
    <name evidence="2" type="ORF">TEA_014005</name>
</gene>
<evidence type="ECO:0000256" key="1">
    <source>
        <dbReference type="SAM" id="Phobius"/>
    </source>
</evidence>
<dbReference type="Gene3D" id="3.40.50.2000">
    <property type="entry name" value="Glycogen Phosphorylase B"/>
    <property type="match status" value="1"/>
</dbReference>
<keyword evidence="1" id="KW-1133">Transmembrane helix</keyword>
<keyword evidence="1" id="KW-0812">Transmembrane</keyword>
<dbReference type="EMBL" id="SDRB02004927">
    <property type="protein sequence ID" value="THG15088.1"/>
    <property type="molecule type" value="Genomic_DNA"/>
</dbReference>
<feature type="transmembrane region" description="Helical" evidence="1">
    <location>
        <begin position="90"/>
        <end position="117"/>
    </location>
</feature>
<keyword evidence="1" id="KW-0472">Membrane</keyword>
<sequence>MNQRRKKKKDDQNTAQPLLWTVLALIAVVRVPFYKHWSAELRFALPFVAALLFMLSALLFEGLSVRLVTAVLGLEWHRSFPQEDDQSNPLQWFIGFFCWHAHVAEALAVPLHIFFTMPWTPTYEFPHPLARVPQSTGYWLSYIVVDLLIWWGIRGYINDFRKRNLKLAPIAYFSLYRGSVSHLPTAYMWSPHVMPKPSVPEVSDSVFPLEDCPHDWLFPQCLAVLFMRGNTTQMHSFVMHFKVTDLCDRSLKGNGIVTNVQVHHGSAGTTATGLRAGVIFVFISFSLL</sequence>
<dbReference type="PANTHER" id="PTHR48050:SF16">
    <property type="entry name" value="STEROL 3-BETA-GLUCOSYLTRANSFERASE UGT80B1"/>
    <property type="match status" value="1"/>
</dbReference>
<name>A0A4S4EFB1_CAMSN</name>
<protein>
    <submittedName>
        <fullName evidence="2">Uncharacterized protein</fullName>
    </submittedName>
</protein>
<dbReference type="PANTHER" id="PTHR48050">
    <property type="entry name" value="STEROL 3-BETA-GLUCOSYLTRANSFERASE"/>
    <property type="match status" value="1"/>
</dbReference>
<dbReference type="AlphaFoldDB" id="A0A4S4EFB1"/>
<feature type="transmembrane region" description="Helical" evidence="1">
    <location>
        <begin position="18"/>
        <end position="37"/>
    </location>
</feature>
<comment type="caution">
    <text evidence="2">The sequence shown here is derived from an EMBL/GenBank/DDBJ whole genome shotgun (WGS) entry which is preliminary data.</text>
</comment>
<dbReference type="Proteomes" id="UP000306102">
    <property type="component" value="Unassembled WGS sequence"/>
</dbReference>
<feature type="transmembrane region" description="Helical" evidence="1">
    <location>
        <begin position="137"/>
        <end position="157"/>
    </location>
</feature>
<accession>A0A4S4EFB1</accession>
<evidence type="ECO:0000313" key="2">
    <source>
        <dbReference type="EMBL" id="THG15088.1"/>
    </source>
</evidence>